<sequence length="189" mass="20758">MAVFWSTSGMLPLSMHVQLRIAAAHEGISRTCISSTLPIIILITTNSDSLQLEPATHKTALVLLTISLGLTTTEPATHKTSLDNPIYSPKMFDREMPLSVFCRGLKDEEDVKSGIFVYDFENVNSTGTCDTVIEPEAPPRPLRRVVCCLCKECQREKRAAADLDARAVAKVQAEVHAEIQTEIQTETTG</sequence>
<accession>A0A1J7JP62</accession>
<dbReference type="InParanoid" id="A0A1J7JP62"/>
<reference evidence="1 2" key="1">
    <citation type="submission" date="2016-10" db="EMBL/GenBank/DDBJ databases">
        <title>Draft genome sequence of Coniochaeta ligniaria NRRL30616, a lignocellulolytic fungus for bioabatement of inhibitors in plant biomass hydrolysates.</title>
        <authorList>
            <consortium name="DOE Joint Genome Institute"/>
            <person name="Jimenez D.J."/>
            <person name="Hector R.E."/>
            <person name="Riley R."/>
            <person name="Sun H."/>
            <person name="Grigoriev I.V."/>
            <person name="Van Elsas J.D."/>
            <person name="Nichols N.N."/>
        </authorList>
    </citation>
    <scope>NUCLEOTIDE SEQUENCE [LARGE SCALE GENOMIC DNA]</scope>
    <source>
        <strain evidence="1 2">NRRL 30616</strain>
    </source>
</reference>
<evidence type="ECO:0000313" key="1">
    <source>
        <dbReference type="EMBL" id="OIW31696.1"/>
    </source>
</evidence>
<dbReference type="EMBL" id="KV875095">
    <property type="protein sequence ID" value="OIW31696.1"/>
    <property type="molecule type" value="Genomic_DNA"/>
</dbReference>
<proteinExistence type="predicted"/>
<keyword evidence="2" id="KW-1185">Reference proteome</keyword>
<organism evidence="1 2">
    <name type="scientific">Coniochaeta ligniaria NRRL 30616</name>
    <dbReference type="NCBI Taxonomy" id="1408157"/>
    <lineage>
        <taxon>Eukaryota</taxon>
        <taxon>Fungi</taxon>
        <taxon>Dikarya</taxon>
        <taxon>Ascomycota</taxon>
        <taxon>Pezizomycotina</taxon>
        <taxon>Sordariomycetes</taxon>
        <taxon>Sordariomycetidae</taxon>
        <taxon>Coniochaetales</taxon>
        <taxon>Coniochaetaceae</taxon>
        <taxon>Coniochaeta</taxon>
    </lineage>
</organism>
<name>A0A1J7JP62_9PEZI</name>
<dbReference type="AlphaFoldDB" id="A0A1J7JP62"/>
<protein>
    <submittedName>
        <fullName evidence="1">Uncharacterized protein</fullName>
    </submittedName>
</protein>
<dbReference type="Proteomes" id="UP000182658">
    <property type="component" value="Unassembled WGS sequence"/>
</dbReference>
<gene>
    <name evidence="1" type="ORF">CONLIGDRAFT_236002</name>
</gene>
<evidence type="ECO:0000313" key="2">
    <source>
        <dbReference type="Proteomes" id="UP000182658"/>
    </source>
</evidence>